<dbReference type="Proteomes" id="UP001432062">
    <property type="component" value="Chromosome"/>
</dbReference>
<name>A0ABZ1YYE0_9NOCA</name>
<sequence length="145" mass="16317">MRNVGNNRMVPGRDMLLAACRGLPHDDHPMLEAAGELAQLHEIRERTPVREIPKLDRRRAQLVRSIDLWVTLAMPVPCSEAQLHSETVGEIVDRLARMTTQAFVPLSEAPEPVFYDAWVQLNELADSYQDLIDGLREGARRLPGG</sequence>
<keyword evidence="2" id="KW-1185">Reference proteome</keyword>
<proteinExistence type="predicted"/>
<accession>A0ABZ1YYE0</accession>
<dbReference type="Pfam" id="PF14063">
    <property type="entry name" value="DUF4254"/>
    <property type="match status" value="1"/>
</dbReference>
<protein>
    <submittedName>
        <fullName evidence="1">DUF4254 domain-containing protein</fullName>
    </submittedName>
</protein>
<dbReference type="InterPro" id="IPR025350">
    <property type="entry name" value="DUF4254"/>
</dbReference>
<dbReference type="RefSeq" id="WP_327101077.1">
    <property type="nucleotide sequence ID" value="NZ_CP109149.1"/>
</dbReference>
<evidence type="ECO:0000313" key="1">
    <source>
        <dbReference type="EMBL" id="WUV48046.1"/>
    </source>
</evidence>
<gene>
    <name evidence="1" type="ORF">OG563_07515</name>
</gene>
<reference evidence="1" key="1">
    <citation type="submission" date="2022-10" db="EMBL/GenBank/DDBJ databases">
        <title>The complete genomes of actinobacterial strains from the NBC collection.</title>
        <authorList>
            <person name="Joergensen T.S."/>
            <person name="Alvarez Arevalo M."/>
            <person name="Sterndorff E.B."/>
            <person name="Faurdal D."/>
            <person name="Vuksanovic O."/>
            <person name="Mourched A.-S."/>
            <person name="Charusanti P."/>
            <person name="Shaw S."/>
            <person name="Blin K."/>
            <person name="Weber T."/>
        </authorList>
    </citation>
    <scope>NUCLEOTIDE SEQUENCE</scope>
    <source>
        <strain evidence="1">NBC_01482</strain>
    </source>
</reference>
<dbReference type="EMBL" id="CP109441">
    <property type="protein sequence ID" value="WUV48046.1"/>
    <property type="molecule type" value="Genomic_DNA"/>
</dbReference>
<organism evidence="1 2">
    <name type="scientific">Nocardia vinacea</name>
    <dbReference type="NCBI Taxonomy" id="96468"/>
    <lineage>
        <taxon>Bacteria</taxon>
        <taxon>Bacillati</taxon>
        <taxon>Actinomycetota</taxon>
        <taxon>Actinomycetes</taxon>
        <taxon>Mycobacteriales</taxon>
        <taxon>Nocardiaceae</taxon>
        <taxon>Nocardia</taxon>
    </lineage>
</organism>
<evidence type="ECO:0000313" key="2">
    <source>
        <dbReference type="Proteomes" id="UP001432062"/>
    </source>
</evidence>